<dbReference type="Gene3D" id="3.30.9.10">
    <property type="entry name" value="D-Amino Acid Oxidase, subunit A, domain 2"/>
    <property type="match status" value="1"/>
</dbReference>
<organism evidence="2 3">
    <name type="scientific">Aeromicrobium halocynthiae</name>
    <dbReference type="NCBI Taxonomy" id="560557"/>
    <lineage>
        <taxon>Bacteria</taxon>
        <taxon>Bacillati</taxon>
        <taxon>Actinomycetota</taxon>
        <taxon>Actinomycetes</taxon>
        <taxon>Propionibacteriales</taxon>
        <taxon>Nocardioidaceae</taxon>
        <taxon>Aeromicrobium</taxon>
    </lineage>
</organism>
<dbReference type="Pfam" id="PF01593">
    <property type="entry name" value="Amino_oxidase"/>
    <property type="match status" value="1"/>
</dbReference>
<dbReference type="RefSeq" id="WP_344323861.1">
    <property type="nucleotide sequence ID" value="NZ_BAAAPY010000001.1"/>
</dbReference>
<comment type="caution">
    <text evidence="2">The sequence shown here is derived from an EMBL/GenBank/DDBJ whole genome shotgun (WGS) entry which is preliminary data.</text>
</comment>
<dbReference type="SUPFAM" id="SSF51905">
    <property type="entry name" value="FAD/NAD(P)-binding domain"/>
    <property type="match status" value="1"/>
</dbReference>
<evidence type="ECO:0000313" key="3">
    <source>
        <dbReference type="Proteomes" id="UP001501480"/>
    </source>
</evidence>
<accession>A0ABN2VSI1</accession>
<dbReference type="EMBL" id="BAAAPY010000001">
    <property type="protein sequence ID" value="GAA2070645.1"/>
    <property type="molecule type" value="Genomic_DNA"/>
</dbReference>
<evidence type="ECO:0000259" key="1">
    <source>
        <dbReference type="Pfam" id="PF01593"/>
    </source>
</evidence>
<dbReference type="InterPro" id="IPR036188">
    <property type="entry name" value="FAD/NAD-bd_sf"/>
</dbReference>
<protein>
    <recommendedName>
        <fullName evidence="1">Amine oxidase domain-containing protein</fullName>
    </recommendedName>
</protein>
<gene>
    <name evidence="2" type="ORF">GCM10009821_04880</name>
</gene>
<proteinExistence type="predicted"/>
<name>A0ABN2VSI1_9ACTN</name>
<evidence type="ECO:0000313" key="2">
    <source>
        <dbReference type="EMBL" id="GAA2070645.1"/>
    </source>
</evidence>
<feature type="domain" description="Amine oxidase" evidence="1">
    <location>
        <begin position="19"/>
        <end position="284"/>
    </location>
</feature>
<keyword evidence="3" id="KW-1185">Reference proteome</keyword>
<dbReference type="InterPro" id="IPR002937">
    <property type="entry name" value="Amino_oxidase"/>
</dbReference>
<reference evidence="2 3" key="1">
    <citation type="journal article" date="2019" name="Int. J. Syst. Evol. Microbiol.">
        <title>The Global Catalogue of Microorganisms (GCM) 10K type strain sequencing project: providing services to taxonomists for standard genome sequencing and annotation.</title>
        <authorList>
            <consortium name="The Broad Institute Genomics Platform"/>
            <consortium name="The Broad Institute Genome Sequencing Center for Infectious Disease"/>
            <person name="Wu L."/>
            <person name="Ma J."/>
        </authorList>
    </citation>
    <scope>NUCLEOTIDE SEQUENCE [LARGE SCALE GENOMIC DNA]</scope>
    <source>
        <strain evidence="2 3">JCM 15749</strain>
    </source>
</reference>
<dbReference type="PANTHER" id="PTHR43734:SF1">
    <property type="entry name" value="PHYTOENE DESATURASE"/>
    <property type="match status" value="1"/>
</dbReference>
<dbReference type="PANTHER" id="PTHR43734">
    <property type="entry name" value="PHYTOENE DESATURASE"/>
    <property type="match status" value="1"/>
</dbReference>
<dbReference type="Proteomes" id="UP001501480">
    <property type="component" value="Unassembled WGS sequence"/>
</dbReference>
<sequence>MSYGYPSAMARVVVVGGGFAGMAAAARLAKLRHEVTLLEQGEELGGRLRDIVLGTGRWPVCPDTMTMPGVVRDLFRKSGRPLDAVLELEITTGRRHVFDDRTVLDLPMGRRSDQHDAIRDLLGSDPWSPWLDTMSETWEVLRRRTVHRLPTGAGDLSRDDRALLRARRSLRREVRSRFKDDRLRALVLDPVRLAGDDDRVTPAFTAVDHYLERTFGRWRVVGGMPALADALTRRLVERKVTTRLGERATGVETGPGGTVARVVTDGGTLETDHVVWAAGRWPQPLAAPRLLPRIPAARTLVRLGPDAPGMPRDVMAHTDPPLHLWSDGSDCWTIAHHNAEDPLVALARVGLDLREHVEERHDLSPSDLVRAGHWGWQWRGWRSQVDRPSRPGPEGLFMVGAHAHPGSSLELVGLAAEAVAEHLGPVPR</sequence>
<dbReference type="PRINTS" id="PR00411">
    <property type="entry name" value="PNDRDTASEI"/>
</dbReference>
<dbReference type="Gene3D" id="3.50.50.60">
    <property type="entry name" value="FAD/NAD(P)-binding domain"/>
    <property type="match status" value="2"/>
</dbReference>